<comment type="similarity">
    <text evidence="1">Belongs to the 4-oxalocrotonate tautomerase family.</text>
</comment>
<gene>
    <name evidence="4" type="ORF">VV02_16985</name>
</gene>
<organism evidence="4 5">
    <name type="scientific">Luteipulveratus mongoliensis</name>
    <dbReference type="NCBI Taxonomy" id="571913"/>
    <lineage>
        <taxon>Bacteria</taxon>
        <taxon>Bacillati</taxon>
        <taxon>Actinomycetota</taxon>
        <taxon>Actinomycetes</taxon>
        <taxon>Micrococcales</taxon>
        <taxon>Dermacoccaceae</taxon>
        <taxon>Luteipulveratus</taxon>
    </lineage>
</organism>
<proteinExistence type="inferred from homology"/>
<protein>
    <submittedName>
        <fullName evidence="4">4-oxalocrotonate tautomerase</fullName>
    </submittedName>
</protein>
<dbReference type="OrthoDB" id="9804765at2"/>
<dbReference type="PANTHER" id="PTHR35530:SF1">
    <property type="entry name" value="2-HYDROXYMUCONATE TAUTOMERASE"/>
    <property type="match status" value="1"/>
</dbReference>
<dbReference type="NCBIfam" id="NF041920">
    <property type="entry name" value="DmpI"/>
    <property type="match status" value="1"/>
</dbReference>
<evidence type="ECO:0000313" key="5">
    <source>
        <dbReference type="Proteomes" id="UP000066480"/>
    </source>
</evidence>
<keyword evidence="5" id="KW-1185">Reference proteome</keyword>
<dbReference type="Pfam" id="PF01361">
    <property type="entry name" value="Tautomerase"/>
    <property type="match status" value="1"/>
</dbReference>
<dbReference type="STRING" id="571913.VV02_16985"/>
<dbReference type="KEGG" id="lmoi:VV02_16985"/>
<dbReference type="RefSeq" id="WP_052593332.1">
    <property type="nucleotide sequence ID" value="NZ_CP011112.1"/>
</dbReference>
<evidence type="ECO:0000256" key="1">
    <source>
        <dbReference type="ARBA" id="ARBA00006723"/>
    </source>
</evidence>
<dbReference type="Gene3D" id="3.30.429.10">
    <property type="entry name" value="Macrophage Migration Inhibitory Factor"/>
    <property type="match status" value="1"/>
</dbReference>
<evidence type="ECO:0000256" key="2">
    <source>
        <dbReference type="ARBA" id="ARBA00023235"/>
    </source>
</evidence>
<dbReference type="InterPro" id="IPR004370">
    <property type="entry name" value="4-OT-like_dom"/>
</dbReference>
<reference evidence="4 5" key="1">
    <citation type="submission" date="2015-03" db="EMBL/GenBank/DDBJ databases">
        <title>Luteipulveratus halotolerans sp. nov., a novel actinobacterium (Dermacoccaceae) from Sarawak, Malaysia.</title>
        <authorList>
            <person name="Juboi H."/>
            <person name="Basik A."/>
            <person name="Shamsul S.S."/>
            <person name="Arnold P."/>
            <person name="Schmitt E.K."/>
            <person name="Sanglier J.-J."/>
            <person name="Yeo T."/>
        </authorList>
    </citation>
    <scope>NUCLEOTIDE SEQUENCE [LARGE SCALE GENOMIC DNA]</scope>
    <source>
        <strain evidence="4 5">MN07-A0370</strain>
    </source>
</reference>
<dbReference type="Proteomes" id="UP000066480">
    <property type="component" value="Chromosome"/>
</dbReference>
<feature type="domain" description="4-oxalocrotonate tautomerase-like" evidence="3">
    <location>
        <begin position="4"/>
        <end position="59"/>
    </location>
</feature>
<evidence type="ECO:0000313" key="4">
    <source>
        <dbReference type="EMBL" id="AKU17153.1"/>
    </source>
</evidence>
<dbReference type="AlphaFoldDB" id="A0A0K1JKN2"/>
<evidence type="ECO:0000259" key="3">
    <source>
        <dbReference type="Pfam" id="PF01361"/>
    </source>
</evidence>
<name>A0A0K1JKN2_9MICO</name>
<dbReference type="GO" id="GO:0016853">
    <property type="term" value="F:isomerase activity"/>
    <property type="evidence" value="ECO:0007669"/>
    <property type="project" value="UniProtKB-KW"/>
</dbReference>
<accession>A0A0K1JKN2</accession>
<dbReference type="EMBL" id="CP011112">
    <property type="protein sequence ID" value="AKU17153.1"/>
    <property type="molecule type" value="Genomic_DNA"/>
</dbReference>
<dbReference type="SUPFAM" id="SSF55331">
    <property type="entry name" value="Tautomerase/MIF"/>
    <property type="match status" value="1"/>
</dbReference>
<dbReference type="InterPro" id="IPR014347">
    <property type="entry name" value="Tautomerase/MIF_sf"/>
</dbReference>
<dbReference type="PANTHER" id="PTHR35530">
    <property type="entry name" value="TAUTOMERASE-RELATED"/>
    <property type="match status" value="1"/>
</dbReference>
<sequence>MPIVTVLQGPRDIEKKRALVKGVTEAFVDSLGVPPESVQVWIQETPPENWGAAGTLTADRPA</sequence>
<keyword evidence="2" id="KW-0413">Isomerase</keyword>